<accession>A0A2T8F8E4</accession>
<dbReference type="NCBIfam" id="TIGR03083">
    <property type="entry name" value="maleylpyruvate isomerase family mycothiol-dependent enzyme"/>
    <property type="match status" value="1"/>
</dbReference>
<evidence type="ECO:0000259" key="1">
    <source>
        <dbReference type="Pfam" id="PF11716"/>
    </source>
</evidence>
<evidence type="ECO:0000313" key="3">
    <source>
        <dbReference type="Proteomes" id="UP000246018"/>
    </source>
</evidence>
<gene>
    <name evidence="2" type="ORF">DDE18_14980</name>
</gene>
<dbReference type="Gene3D" id="1.20.120.450">
    <property type="entry name" value="dinb family like domain"/>
    <property type="match status" value="1"/>
</dbReference>
<dbReference type="OrthoDB" id="5118203at2"/>
<name>A0A2T8F8E4_9ACTN</name>
<feature type="domain" description="Mycothiol-dependent maleylpyruvate isomerase metal-binding" evidence="1">
    <location>
        <begin position="13"/>
        <end position="143"/>
    </location>
</feature>
<proteinExistence type="predicted"/>
<organism evidence="2 3">
    <name type="scientific">Nocardioides gansuensis</name>
    <dbReference type="NCBI Taxonomy" id="2138300"/>
    <lineage>
        <taxon>Bacteria</taxon>
        <taxon>Bacillati</taxon>
        <taxon>Actinomycetota</taxon>
        <taxon>Actinomycetes</taxon>
        <taxon>Propionibacteriales</taxon>
        <taxon>Nocardioidaceae</taxon>
        <taxon>Nocardioides</taxon>
    </lineage>
</organism>
<dbReference type="SUPFAM" id="SSF109854">
    <property type="entry name" value="DinB/YfiT-like putative metalloenzymes"/>
    <property type="match status" value="1"/>
</dbReference>
<comment type="caution">
    <text evidence="2">The sequence shown here is derived from an EMBL/GenBank/DDBJ whole genome shotgun (WGS) entry which is preliminary data.</text>
</comment>
<dbReference type="Pfam" id="PF11716">
    <property type="entry name" value="MDMPI_N"/>
    <property type="match status" value="1"/>
</dbReference>
<dbReference type="Proteomes" id="UP000246018">
    <property type="component" value="Unassembled WGS sequence"/>
</dbReference>
<protein>
    <recommendedName>
        <fullName evidence="1">Mycothiol-dependent maleylpyruvate isomerase metal-binding domain-containing protein</fullName>
    </recommendedName>
</protein>
<dbReference type="InterPro" id="IPR034660">
    <property type="entry name" value="DinB/YfiT-like"/>
</dbReference>
<dbReference type="GO" id="GO:0046872">
    <property type="term" value="F:metal ion binding"/>
    <property type="evidence" value="ECO:0007669"/>
    <property type="project" value="InterPro"/>
</dbReference>
<dbReference type="InterPro" id="IPR024344">
    <property type="entry name" value="MDMPI_metal-binding"/>
</dbReference>
<keyword evidence="3" id="KW-1185">Reference proteome</keyword>
<reference evidence="2 3" key="1">
    <citation type="submission" date="2018-04" db="EMBL/GenBank/DDBJ databases">
        <title>Genome of Nocardioides gansuensis WSJ-1.</title>
        <authorList>
            <person name="Wu S."/>
            <person name="Wang G."/>
        </authorList>
    </citation>
    <scope>NUCLEOTIDE SEQUENCE [LARGE SCALE GENOMIC DNA]</scope>
    <source>
        <strain evidence="2 3">WSJ-1</strain>
    </source>
</reference>
<dbReference type="RefSeq" id="WP_116573061.1">
    <property type="nucleotide sequence ID" value="NZ_QDGZ01000006.1"/>
</dbReference>
<evidence type="ECO:0000313" key="2">
    <source>
        <dbReference type="EMBL" id="PVG81994.1"/>
    </source>
</evidence>
<dbReference type="InterPro" id="IPR017517">
    <property type="entry name" value="Maleyloyr_isom"/>
</dbReference>
<sequence length="195" mass="20748">MSALAWTEGGTRLFLDALSRIGDERFAAPTSLPGWTTAHLVAHVHFNAQALRRLVSWAVTGIENRMYASAEQRTAEIEEGASWAPAQLRDVVAGSASALAEDLTALSDRAWDAEVVTAQGRTIPASQIPWLRAREVMVHAVDLGAGLTFADLPADFTAELLADVVRKRAAAGEGPALAAWLTGRSVTPPALGPWL</sequence>
<dbReference type="AlphaFoldDB" id="A0A2T8F8E4"/>
<dbReference type="EMBL" id="QDGZ01000006">
    <property type="protein sequence ID" value="PVG81994.1"/>
    <property type="molecule type" value="Genomic_DNA"/>
</dbReference>